<dbReference type="PANTHER" id="PTHR31642">
    <property type="entry name" value="TRICHOTHECENE 3-O-ACETYLTRANSFERASE"/>
    <property type="match status" value="1"/>
</dbReference>
<sequence length="586" mass="64353">MDERNAMTANIEPSVLHKERVFPRNKQVAEKAYPLSLLDATTANYALTNALWLFEPWEKADSNITGFSLRNHLKQALSATLDAYPQWCGHLKIVGTTDGKLENAAEHFPPHARRFGRVYAHYGTEDDPGVEFISCKSPATLDMVYPESRTAKQPIWDRQDVSFSAFIPQTKIASPSSSPRSPGQDGLLEPLLAIQLTELACGGFVVAAKIAHPLADITSLVQLIKDWSRVSSARLAASPEPILNPLFDPALLDSHAAGDINADQPDNNLVEQTRELPLHRYDWWASSEGAPWPRETPSVFLENSADGRSLPPAGKVMPWPEWDIKEHVSHYTIHLTHDQTEYLWRQSSGTSDRSSPSSSPPPPRISRHDAVLAHIWSCITRARKFQDDTGPVYCDLTYGLRPILKLGEAFLGSPIIIANTELSGAVVSASSAPDAKGEVAMRLAPLARAIRETLDTMSQMQAVAAHLHTLAYEKSPQRIWQAFLGRRHILVTTWARAGLYDVDFGLGSRVAYADGVIPELDGDVLIKEAPPSWQADSSSVPGTTTAAGRSWTRHGVDVSINICDGDMARLIRDPLLLPDISDGEGV</sequence>
<feature type="region of interest" description="Disordered" evidence="2">
    <location>
        <begin position="345"/>
        <end position="365"/>
    </location>
</feature>
<accession>A0ABY6UT55</accession>
<reference evidence="3 4" key="1">
    <citation type="submission" date="2019-06" db="EMBL/GenBank/DDBJ databases">
        <authorList>
            <person name="Broberg M."/>
        </authorList>
    </citation>
    <scope>NUCLEOTIDE SEQUENCE [LARGE SCALE GENOMIC DNA]</scope>
</reference>
<keyword evidence="1" id="KW-0808">Transferase</keyword>
<evidence type="ECO:0000313" key="4">
    <source>
        <dbReference type="Proteomes" id="UP000766486"/>
    </source>
</evidence>
<comment type="caution">
    <text evidence="3">The sequence shown here is derived from an EMBL/GenBank/DDBJ whole genome shotgun (WGS) entry which is preliminary data.</text>
</comment>
<dbReference type="Proteomes" id="UP000766486">
    <property type="component" value="Unassembled WGS sequence"/>
</dbReference>
<dbReference type="EMBL" id="CABFNS010000888">
    <property type="protein sequence ID" value="VUC34541.1"/>
    <property type="molecule type" value="Genomic_DNA"/>
</dbReference>
<feature type="compositionally biased region" description="Low complexity" evidence="2">
    <location>
        <begin position="345"/>
        <end position="357"/>
    </location>
</feature>
<keyword evidence="4" id="KW-1185">Reference proteome</keyword>
<name>A0ABY6UT55_BIOOC</name>
<evidence type="ECO:0000256" key="1">
    <source>
        <dbReference type="ARBA" id="ARBA00022679"/>
    </source>
</evidence>
<evidence type="ECO:0008006" key="5">
    <source>
        <dbReference type="Google" id="ProtNLM"/>
    </source>
</evidence>
<dbReference type="PANTHER" id="PTHR31642:SF310">
    <property type="entry name" value="FATTY ALCOHOL:CAFFEOYL-COA ACYLTRANSFERASE"/>
    <property type="match status" value="1"/>
</dbReference>
<evidence type="ECO:0000256" key="2">
    <source>
        <dbReference type="SAM" id="MobiDB-lite"/>
    </source>
</evidence>
<dbReference type="Pfam" id="PF02458">
    <property type="entry name" value="Transferase"/>
    <property type="match status" value="2"/>
</dbReference>
<organism evidence="3 4">
    <name type="scientific">Bionectria ochroleuca</name>
    <name type="common">Gliocladium roseum</name>
    <dbReference type="NCBI Taxonomy" id="29856"/>
    <lineage>
        <taxon>Eukaryota</taxon>
        <taxon>Fungi</taxon>
        <taxon>Dikarya</taxon>
        <taxon>Ascomycota</taxon>
        <taxon>Pezizomycotina</taxon>
        <taxon>Sordariomycetes</taxon>
        <taxon>Hypocreomycetidae</taxon>
        <taxon>Hypocreales</taxon>
        <taxon>Bionectriaceae</taxon>
        <taxon>Clonostachys</taxon>
    </lineage>
</organism>
<protein>
    <recommendedName>
        <fullName evidence="5">Transferase family protein</fullName>
    </recommendedName>
</protein>
<dbReference type="InterPro" id="IPR023213">
    <property type="entry name" value="CAT-like_dom_sf"/>
</dbReference>
<evidence type="ECO:0000313" key="3">
    <source>
        <dbReference type="EMBL" id="VUC34541.1"/>
    </source>
</evidence>
<dbReference type="InterPro" id="IPR050317">
    <property type="entry name" value="Plant_Fungal_Acyltransferase"/>
</dbReference>
<gene>
    <name evidence="3" type="ORF">CLO192961_LOCUS384091</name>
</gene>
<dbReference type="Gene3D" id="3.30.559.10">
    <property type="entry name" value="Chloramphenicol acetyltransferase-like domain"/>
    <property type="match status" value="2"/>
</dbReference>
<proteinExistence type="predicted"/>